<comment type="caution">
    <text evidence="1">The sequence shown here is derived from an EMBL/GenBank/DDBJ whole genome shotgun (WGS) entry which is preliminary data.</text>
</comment>
<organism evidence="1 2">
    <name type="scientific">Lentzea alba</name>
    <dbReference type="NCBI Taxonomy" id="2714351"/>
    <lineage>
        <taxon>Bacteria</taxon>
        <taxon>Bacillati</taxon>
        <taxon>Actinomycetota</taxon>
        <taxon>Actinomycetes</taxon>
        <taxon>Pseudonocardiales</taxon>
        <taxon>Pseudonocardiaceae</taxon>
        <taxon>Lentzea</taxon>
    </lineage>
</organism>
<protein>
    <submittedName>
        <fullName evidence="1">Uncharacterized protein</fullName>
    </submittedName>
</protein>
<name>A0A7C9RUB2_9PSEU</name>
<keyword evidence="2" id="KW-1185">Reference proteome</keyword>
<dbReference type="AlphaFoldDB" id="A0A7C9RUB2"/>
<evidence type="ECO:0000313" key="1">
    <source>
        <dbReference type="EMBL" id="NGY62346.1"/>
    </source>
</evidence>
<dbReference type="EMBL" id="JAAMPJ010000007">
    <property type="protein sequence ID" value="NGY62346.1"/>
    <property type="molecule type" value="Genomic_DNA"/>
</dbReference>
<evidence type="ECO:0000313" key="2">
    <source>
        <dbReference type="Proteomes" id="UP000481360"/>
    </source>
</evidence>
<gene>
    <name evidence="1" type="ORF">G7043_25820</name>
</gene>
<sequence length="53" mass="5809">MSRLGASTPNNRTAITSELLDEAALMNSRPAEEVWNLLRNKQGVWPHGLAGFS</sequence>
<proteinExistence type="predicted"/>
<dbReference type="RefSeq" id="WP_166049721.1">
    <property type="nucleotide sequence ID" value="NZ_JAAMPJ010000007.1"/>
</dbReference>
<accession>A0A7C9RUB2</accession>
<dbReference type="Proteomes" id="UP000481360">
    <property type="component" value="Unassembled WGS sequence"/>
</dbReference>
<reference evidence="1 2" key="1">
    <citation type="submission" date="2020-03" db="EMBL/GenBank/DDBJ databases">
        <title>Isolation and identification of active actinomycetes.</title>
        <authorList>
            <person name="Sun X."/>
        </authorList>
    </citation>
    <scope>NUCLEOTIDE SEQUENCE [LARGE SCALE GENOMIC DNA]</scope>
    <source>
        <strain evidence="1 2">NEAU-D13</strain>
    </source>
</reference>